<proteinExistence type="predicted"/>
<evidence type="ECO:0000313" key="1">
    <source>
        <dbReference type="EMBL" id="TNV83397.1"/>
    </source>
</evidence>
<dbReference type="GO" id="GO:0007018">
    <property type="term" value="P:microtubule-based movement"/>
    <property type="evidence" value="ECO:0007669"/>
    <property type="project" value="TreeGrafter"/>
</dbReference>
<sequence length="115" mass="13120">MPQDSVVFGHIRQECEQLIFNVCNKIFGPKEYNQTQVATLISQTNEESVKQLLNNNKNFKYMVVTTAMQKKGTAAADHLEMTADCYWNASTDGQSCVRWENDHMFVFVTLFACAL</sequence>
<dbReference type="PANTHER" id="PTHR21255:SF4">
    <property type="entry name" value="DYNEIN LIGHT CHAIN TCTEX-TYPE"/>
    <property type="match status" value="1"/>
</dbReference>
<dbReference type="OrthoDB" id="10059120at2759"/>
<dbReference type="CDD" id="cd21455">
    <property type="entry name" value="DLC-like_DYNLT1_DYNLT3"/>
    <property type="match status" value="1"/>
</dbReference>
<protein>
    <recommendedName>
        <fullName evidence="3">Dynein light chain</fullName>
    </recommendedName>
</protein>
<organism evidence="1 2">
    <name type="scientific">Halteria grandinella</name>
    <dbReference type="NCBI Taxonomy" id="5974"/>
    <lineage>
        <taxon>Eukaryota</taxon>
        <taxon>Sar</taxon>
        <taxon>Alveolata</taxon>
        <taxon>Ciliophora</taxon>
        <taxon>Intramacronucleata</taxon>
        <taxon>Spirotrichea</taxon>
        <taxon>Stichotrichia</taxon>
        <taxon>Sporadotrichida</taxon>
        <taxon>Halteriidae</taxon>
        <taxon>Halteria</taxon>
    </lineage>
</organism>
<dbReference type="InterPro" id="IPR005334">
    <property type="entry name" value="Tctex-1-like"/>
</dbReference>
<dbReference type="PANTHER" id="PTHR21255">
    <property type="entry name" value="T-COMPLEX-ASSOCIATED-TESTIS-EXPRESSED 1/ DYNEIN LIGHT CHAIN"/>
    <property type="match status" value="1"/>
</dbReference>
<dbReference type="AlphaFoldDB" id="A0A8J8NXJ5"/>
<dbReference type="EMBL" id="RRYP01003875">
    <property type="protein sequence ID" value="TNV83397.1"/>
    <property type="molecule type" value="Genomic_DNA"/>
</dbReference>
<dbReference type="Proteomes" id="UP000785679">
    <property type="component" value="Unassembled WGS sequence"/>
</dbReference>
<name>A0A8J8NXJ5_HALGN</name>
<comment type="caution">
    <text evidence="1">The sequence shown here is derived from an EMBL/GenBank/DDBJ whole genome shotgun (WGS) entry which is preliminary data.</text>
</comment>
<dbReference type="GO" id="GO:0045505">
    <property type="term" value="F:dynein intermediate chain binding"/>
    <property type="evidence" value="ECO:0007669"/>
    <property type="project" value="TreeGrafter"/>
</dbReference>
<keyword evidence="2" id="KW-1185">Reference proteome</keyword>
<reference evidence="1" key="1">
    <citation type="submission" date="2019-06" db="EMBL/GenBank/DDBJ databases">
        <authorList>
            <person name="Zheng W."/>
        </authorList>
    </citation>
    <scope>NUCLEOTIDE SEQUENCE</scope>
    <source>
        <strain evidence="1">QDHG01</strain>
    </source>
</reference>
<accession>A0A8J8NXJ5</accession>
<dbReference type="Gene3D" id="3.30.1140.40">
    <property type="entry name" value="Tctex-1"/>
    <property type="match status" value="1"/>
</dbReference>
<gene>
    <name evidence="1" type="ORF">FGO68_gene5019</name>
</gene>
<dbReference type="GO" id="GO:0005737">
    <property type="term" value="C:cytoplasm"/>
    <property type="evidence" value="ECO:0007669"/>
    <property type="project" value="TreeGrafter"/>
</dbReference>
<dbReference type="GO" id="GO:0005868">
    <property type="term" value="C:cytoplasmic dynein complex"/>
    <property type="evidence" value="ECO:0007669"/>
    <property type="project" value="TreeGrafter"/>
</dbReference>
<dbReference type="InterPro" id="IPR038586">
    <property type="entry name" value="Tctex-1-like_sf"/>
</dbReference>
<dbReference type="Pfam" id="PF03645">
    <property type="entry name" value="Tctex-1"/>
    <property type="match status" value="1"/>
</dbReference>
<evidence type="ECO:0000313" key="2">
    <source>
        <dbReference type="Proteomes" id="UP000785679"/>
    </source>
</evidence>
<evidence type="ECO:0008006" key="3">
    <source>
        <dbReference type="Google" id="ProtNLM"/>
    </source>
</evidence>